<evidence type="ECO:0000313" key="1">
    <source>
        <dbReference type="EMBL" id="CUX96507.1"/>
    </source>
</evidence>
<evidence type="ECO:0000313" key="2">
    <source>
        <dbReference type="Proteomes" id="UP000095322"/>
    </source>
</evidence>
<sequence>MSDLSLLSMQSKNTHSSINYQSKSIAESSYLKNESSLSSRRYMCKIINANTTAADMVVYQPAVTAPNASLLTNT</sequence>
<protein>
    <submittedName>
        <fullName evidence="1">Uncharacterized protein</fullName>
    </submittedName>
</protein>
<proteinExistence type="predicted"/>
<dbReference type="AlphaFoldDB" id="A0A143WSJ9"/>
<dbReference type="STRING" id="1778262.MHIR_DE00176"/>
<organism evidence="1 2">
    <name type="scientific">Candidatus Doolittlea endobia</name>
    <dbReference type="NCBI Taxonomy" id="1778262"/>
    <lineage>
        <taxon>Bacteria</taxon>
        <taxon>Pseudomonadati</taxon>
        <taxon>Pseudomonadota</taxon>
        <taxon>Gammaproteobacteria</taxon>
        <taxon>Enterobacterales</taxon>
        <taxon>Enterobacteriaceae</taxon>
        <taxon>Candidatus Doolittlea</taxon>
    </lineage>
</organism>
<name>A0A143WSJ9_9ENTR</name>
<dbReference type="Proteomes" id="UP000095322">
    <property type="component" value="Chromosome I"/>
</dbReference>
<keyword evidence="2" id="KW-1185">Reference proteome</keyword>
<accession>A0A143WSJ9</accession>
<dbReference type="KEGG" id="den:MHIR_DE00176"/>
<gene>
    <name evidence="1" type="ORF">MHIR_DE00176</name>
</gene>
<reference evidence="2" key="1">
    <citation type="submission" date="2016-01" db="EMBL/GenBank/DDBJ databases">
        <authorList>
            <person name="Husnik F."/>
        </authorList>
    </citation>
    <scope>NUCLEOTIDE SEQUENCE [LARGE SCALE GENOMIC DNA]</scope>
</reference>
<dbReference type="EMBL" id="LN999833">
    <property type="protein sequence ID" value="CUX96507.1"/>
    <property type="molecule type" value="Genomic_DNA"/>
</dbReference>